<dbReference type="PANTHER" id="PTHR43155:SF2">
    <property type="entry name" value="CYCLIC DI-GMP PHOSPHODIESTERASE PA4108"/>
    <property type="match status" value="1"/>
</dbReference>
<evidence type="ECO:0000313" key="3">
    <source>
        <dbReference type="Proteomes" id="UP000426246"/>
    </source>
</evidence>
<accession>A0A6B8RT13</accession>
<dbReference type="CDD" id="cd00077">
    <property type="entry name" value="HDc"/>
    <property type="match status" value="1"/>
</dbReference>
<protein>
    <submittedName>
        <fullName evidence="2">HD domain-containing protein</fullName>
    </submittedName>
</protein>
<evidence type="ECO:0000313" key="2">
    <source>
        <dbReference type="EMBL" id="QGQ98882.1"/>
    </source>
</evidence>
<dbReference type="Proteomes" id="UP000426246">
    <property type="component" value="Chromosome"/>
</dbReference>
<dbReference type="EMBL" id="CP034235">
    <property type="protein sequence ID" value="QGQ98882.1"/>
    <property type="molecule type" value="Genomic_DNA"/>
</dbReference>
<dbReference type="SUPFAM" id="SSF109604">
    <property type="entry name" value="HD-domain/PDEase-like"/>
    <property type="match status" value="1"/>
</dbReference>
<feature type="domain" description="HD" evidence="1">
    <location>
        <begin position="128"/>
        <end position="235"/>
    </location>
</feature>
<dbReference type="Gene3D" id="1.10.3210.10">
    <property type="entry name" value="Hypothetical protein af1432"/>
    <property type="match status" value="1"/>
</dbReference>
<name>A0A6B8RT13_9BACL</name>
<dbReference type="InterPro" id="IPR006674">
    <property type="entry name" value="HD_domain"/>
</dbReference>
<dbReference type="InterPro" id="IPR003607">
    <property type="entry name" value="HD/PDEase_dom"/>
</dbReference>
<dbReference type="PANTHER" id="PTHR43155">
    <property type="entry name" value="CYCLIC DI-GMP PHOSPHODIESTERASE PA4108-RELATED"/>
    <property type="match status" value="1"/>
</dbReference>
<dbReference type="AlphaFoldDB" id="A0A6B8RT13"/>
<organism evidence="2 3">
    <name type="scientific">Paenibacillus psychroresistens</name>
    <dbReference type="NCBI Taxonomy" id="1778678"/>
    <lineage>
        <taxon>Bacteria</taxon>
        <taxon>Bacillati</taxon>
        <taxon>Bacillota</taxon>
        <taxon>Bacilli</taxon>
        <taxon>Bacillales</taxon>
        <taxon>Paenibacillaceae</taxon>
        <taxon>Paenibacillus</taxon>
    </lineage>
</organism>
<keyword evidence="3" id="KW-1185">Reference proteome</keyword>
<dbReference type="KEGG" id="ppsc:EHS13_30395"/>
<sequence length="338" mass="38245">MRMVSIDEVREGDRIGMNVYSSDGRLVLRKGMVVTGKLIDGFKRLHVDGVYIEDERLKDVQMEDSFSVRFRMHAISLLNSAFEEVRESKGFNCKALLETNNEMVRHLLAEQNSLLQINHIRMRTGYLLDHSINVAMLSVLTAKAIGGYSIQQMQAIGIGAMLHDIGYALPGLENPYIEHPKAGHDLLIKQQDIPVMSAELVLQHHEMINADGFPYNLKGKEVKEMAQICAIANDFDHYVNEIDHNRLPHEGMDYVMTKAGVSYDVHIVHAFMRAIVPYPIGTVVLLTNGITGIVIENNKDYESRPVIRELNKDHEISLINHPTLFIKEVVSSRDILFS</sequence>
<dbReference type="RefSeq" id="WP_155703986.1">
    <property type="nucleotide sequence ID" value="NZ_CP034235.1"/>
</dbReference>
<reference evidence="3" key="1">
    <citation type="submission" date="2018-11" db="EMBL/GenBank/DDBJ databases">
        <title>Complete genome sequence of Paenibacillus sp. ML311-T8.</title>
        <authorList>
            <person name="Nam Y.-D."/>
            <person name="Kang J."/>
            <person name="Chung W.-H."/>
            <person name="Park Y.S."/>
        </authorList>
    </citation>
    <scope>NUCLEOTIDE SEQUENCE [LARGE SCALE GENOMIC DNA]</scope>
    <source>
        <strain evidence="3">ML311-T8</strain>
    </source>
</reference>
<gene>
    <name evidence="2" type="ORF">EHS13_30395</name>
</gene>
<dbReference type="OrthoDB" id="9759601at2"/>
<proteinExistence type="predicted"/>
<dbReference type="Pfam" id="PF01966">
    <property type="entry name" value="HD"/>
    <property type="match status" value="1"/>
</dbReference>
<evidence type="ECO:0000259" key="1">
    <source>
        <dbReference type="Pfam" id="PF01966"/>
    </source>
</evidence>